<evidence type="ECO:0000259" key="14">
    <source>
        <dbReference type="PROSITE" id="PS50967"/>
    </source>
</evidence>
<dbReference type="InterPro" id="IPR014001">
    <property type="entry name" value="Helicase_ATP-bd"/>
</dbReference>
<dbReference type="Gene3D" id="1.10.150.80">
    <property type="entry name" value="HRDC domain"/>
    <property type="match status" value="1"/>
</dbReference>
<dbReference type="Proteomes" id="UP000007797">
    <property type="component" value="Unassembled WGS sequence"/>
</dbReference>
<keyword evidence="7" id="KW-0067">ATP-binding</keyword>
<organism evidence="17 18">
    <name type="scientific">Cavenderia fasciculata</name>
    <name type="common">Slime mold</name>
    <name type="synonym">Dictyostelium fasciculatum</name>
    <dbReference type="NCBI Taxonomy" id="261658"/>
    <lineage>
        <taxon>Eukaryota</taxon>
        <taxon>Amoebozoa</taxon>
        <taxon>Evosea</taxon>
        <taxon>Eumycetozoa</taxon>
        <taxon>Dictyostelia</taxon>
        <taxon>Acytosteliales</taxon>
        <taxon>Cavenderiaceae</taxon>
        <taxon>Cavenderia</taxon>
    </lineage>
</organism>
<evidence type="ECO:0000256" key="2">
    <source>
        <dbReference type="ARBA" id="ARBA00004123"/>
    </source>
</evidence>
<dbReference type="Pfam" id="PF16124">
    <property type="entry name" value="RecQ_Zn_bind"/>
    <property type="match status" value="1"/>
</dbReference>
<dbReference type="PANTHER" id="PTHR13710:SF153">
    <property type="entry name" value="RECQ-LIKE DNA HELICASE BLM"/>
    <property type="match status" value="1"/>
</dbReference>
<dbReference type="CDD" id="cd18794">
    <property type="entry name" value="SF2_C_RecQ"/>
    <property type="match status" value="1"/>
</dbReference>
<dbReference type="GO" id="GO:0006260">
    <property type="term" value="P:DNA replication"/>
    <property type="evidence" value="ECO:0007669"/>
    <property type="project" value="InterPro"/>
</dbReference>
<dbReference type="GO" id="GO:0016787">
    <property type="term" value="F:hydrolase activity"/>
    <property type="evidence" value="ECO:0007669"/>
    <property type="project" value="UniProtKB-KW"/>
</dbReference>
<dbReference type="PROSITE" id="PS51192">
    <property type="entry name" value="HELICASE_ATP_BIND_1"/>
    <property type="match status" value="1"/>
</dbReference>
<feature type="region of interest" description="Disordered" evidence="13">
    <location>
        <begin position="124"/>
        <end position="279"/>
    </location>
</feature>
<dbReference type="CDD" id="cd17920">
    <property type="entry name" value="DEXHc_RecQ"/>
    <property type="match status" value="1"/>
</dbReference>
<evidence type="ECO:0000256" key="5">
    <source>
        <dbReference type="ARBA" id="ARBA00022801"/>
    </source>
</evidence>
<evidence type="ECO:0000256" key="7">
    <source>
        <dbReference type="ARBA" id="ARBA00022840"/>
    </source>
</evidence>
<name>F4QDB2_CACFS</name>
<evidence type="ECO:0000256" key="11">
    <source>
        <dbReference type="ARBA" id="ARBA00034617"/>
    </source>
</evidence>
<keyword evidence="18" id="KW-1185">Reference proteome</keyword>
<dbReference type="InterPro" id="IPR004589">
    <property type="entry name" value="DNA_helicase_ATP-dep_RecQ"/>
</dbReference>
<dbReference type="Gene3D" id="3.40.50.300">
    <property type="entry name" value="P-loop containing nucleotide triphosphate hydrolases"/>
    <property type="match status" value="2"/>
</dbReference>
<dbReference type="GO" id="GO:0000724">
    <property type="term" value="P:double-strand break repair via homologous recombination"/>
    <property type="evidence" value="ECO:0007669"/>
    <property type="project" value="TreeGrafter"/>
</dbReference>
<feature type="compositionally biased region" description="Polar residues" evidence="13">
    <location>
        <begin position="170"/>
        <end position="183"/>
    </location>
</feature>
<feature type="domain" description="HRDC" evidence="14">
    <location>
        <begin position="1130"/>
        <end position="1210"/>
    </location>
</feature>
<evidence type="ECO:0000256" key="12">
    <source>
        <dbReference type="ARBA" id="ARBA00034808"/>
    </source>
</evidence>
<feature type="region of interest" description="Disordered" evidence="13">
    <location>
        <begin position="1281"/>
        <end position="1329"/>
    </location>
</feature>
<dbReference type="InterPro" id="IPR036390">
    <property type="entry name" value="WH_DNA-bd_sf"/>
</dbReference>
<dbReference type="GO" id="GO:0005694">
    <property type="term" value="C:chromosome"/>
    <property type="evidence" value="ECO:0007669"/>
    <property type="project" value="TreeGrafter"/>
</dbReference>
<feature type="region of interest" description="Disordered" evidence="13">
    <location>
        <begin position="1232"/>
        <end position="1254"/>
    </location>
</feature>
<dbReference type="NCBIfam" id="TIGR00614">
    <property type="entry name" value="recQ_fam"/>
    <property type="match status" value="1"/>
</dbReference>
<feature type="compositionally biased region" description="Low complexity" evidence="13">
    <location>
        <begin position="502"/>
        <end position="518"/>
    </location>
</feature>
<dbReference type="OMA" id="YWKLKTR"/>
<feature type="compositionally biased region" description="Low complexity" evidence="13">
    <location>
        <begin position="124"/>
        <end position="165"/>
    </location>
</feature>
<comment type="subcellular location">
    <subcellularLocation>
        <location evidence="2">Nucleus</location>
    </subcellularLocation>
</comment>
<accession>F4QDB2</accession>
<keyword evidence="6" id="KW-0347">Helicase</keyword>
<dbReference type="InterPro" id="IPR002464">
    <property type="entry name" value="DNA/RNA_helicase_DEAH_CS"/>
</dbReference>
<evidence type="ECO:0000256" key="4">
    <source>
        <dbReference type="ARBA" id="ARBA00022741"/>
    </source>
</evidence>
<keyword evidence="4" id="KW-0547">Nucleotide-binding</keyword>
<proteinExistence type="inferred from homology"/>
<dbReference type="OrthoDB" id="10261556at2759"/>
<dbReference type="PROSITE" id="PS51194">
    <property type="entry name" value="HELICASE_CTER"/>
    <property type="match status" value="1"/>
</dbReference>
<dbReference type="KEGG" id="dfa:DFA_11501"/>
<dbReference type="EC" id="5.6.2.4" evidence="12"/>
<feature type="compositionally biased region" description="Low complexity" evidence="13">
    <location>
        <begin position="333"/>
        <end position="421"/>
    </location>
</feature>
<gene>
    <name evidence="17" type="ORF">DFA_11501</name>
</gene>
<dbReference type="Pfam" id="PF09382">
    <property type="entry name" value="RQC"/>
    <property type="match status" value="1"/>
</dbReference>
<dbReference type="SMART" id="SM00487">
    <property type="entry name" value="DEXDc"/>
    <property type="match status" value="1"/>
</dbReference>
<feature type="domain" description="Helicase C-terminal" evidence="16">
    <location>
        <begin position="809"/>
        <end position="963"/>
    </location>
</feature>
<dbReference type="EMBL" id="GL883029">
    <property type="protein sequence ID" value="EGG13740.1"/>
    <property type="molecule type" value="Genomic_DNA"/>
</dbReference>
<dbReference type="InterPro" id="IPR044876">
    <property type="entry name" value="HRDC_dom_sf"/>
</dbReference>
<dbReference type="SMART" id="SM00490">
    <property type="entry name" value="HELICc"/>
    <property type="match status" value="1"/>
</dbReference>
<evidence type="ECO:0000256" key="13">
    <source>
        <dbReference type="SAM" id="MobiDB-lite"/>
    </source>
</evidence>
<feature type="region of interest" description="Disordered" evidence="13">
    <location>
        <begin position="62"/>
        <end position="82"/>
    </location>
</feature>
<dbReference type="GO" id="GO:0005634">
    <property type="term" value="C:nucleus"/>
    <property type="evidence" value="ECO:0007669"/>
    <property type="project" value="UniProtKB-SubCell"/>
</dbReference>
<comment type="cofactor">
    <cofactor evidence="1">
        <name>Zn(2+)</name>
        <dbReference type="ChEBI" id="CHEBI:29105"/>
    </cofactor>
</comment>
<dbReference type="GO" id="GO:0043138">
    <property type="term" value="F:3'-5' DNA helicase activity"/>
    <property type="evidence" value="ECO:0007669"/>
    <property type="project" value="UniProtKB-EC"/>
</dbReference>
<dbReference type="InterPro" id="IPR001650">
    <property type="entry name" value="Helicase_C-like"/>
</dbReference>
<sequence length="1329" mass="149086">MKKGITNKTNNNNNHNSSNSNNSNSSSSSNNNKSNYQQELNTFIEKTSQEYFTTPIRATLYNKDKDYSGSPFPSNEQIASSSKTLTTTLKSSTTVFNQKFPPPPALPIKQATTKNTTAYSASSTFTSLTSSSSSSTTAAAKSSSFNNNSNHSNNQSFNKNNNTFKAPVSAQKTPVPAQTATSSNKHNNNKNNTMAFSSDEDAHVYHDDDPFGSDLPFSDTFDDDNHNRNNNNNNNNKTYSFDKDDSNKKTNNNNYSNNGQTNGYKSSSSPRISSNSSSSIDQLSLLKVKFYDLKEKKWTLKKEKPATSQAKLKWLDELDDIKKEMKSLRNQIEESQNNNNNISTTHVNSNYTNNRSFNNSTNYNNNNSANYNNNNNNGSYNNNNNNNNNSYNNFNDNKSSSYQTNKNNNSSSQTTYNSNNNFKKEKEDNDNDYFNDNTNHNDRFHDDDIFGGHDDVVMPTPIKVTSPVNNINSPKTNSSFVSNSPPSTSYMDDDDPFGDGGFTSTTTTTTNNNNNSKNQNHDVIDIDEFDFDLDDDYSNNNNNNNNNMPYNLDDEDYNYGDVGVDIRSSSSTPSSRFNGYKGDNSPAVLIPVPIQETDNSKFSAKFPWTDEARRINSELFGNASFRHNQLEIINAAMDGNDVFVLMPTGGGKSLCYQIPAYMNQGLTVIISPLISLIQDQVTFLKGMGYMARSLTSATDADEKREIYADIKSTDPQTKLLYLTPERIVQDQGMMGIFSNLYSRQMFARVIIDEAHCVSQWGHDFRPDYKELSVLKSNFPRLPILALTATATERVKADVIANLGMRSSVCFKQSFNRPNLTFAVMKKTKEVIESIASFIKKTYPKSSGIVYCLRLSSDFYHGSMDAGDRQRVQERWTRDRVKIICSTIAFGMGINKPDVRFVIHHSLPKTLEGYYQESGRAGRDGKPSHCLLYYAYKDKFRYELLMQESNTPKENKENLGRVVAYCENSIDCRRKLQLSYLGEDFNPKNCLKTCDNCMSSSAVSLTNVTDDAINLAKIVMAVKQESLTMVLDIFKGSRRKELLTKNYQDIEGHGSGKKIDKETADRLLRELIVRGVLREIVTRNPKYGSSIVHYAVGAKVNELLRGSMTINLQFRAERSIDFETTAKKQQANADSKFRNFLLSVRQHIVDQTSDFPYHILSEDGLEQLVTVKPSTLEQLKQVNFFTQRRIERLGKAFISAIQDYNQGIIKSTEEMTYFPKPVVLDLTSNTAIKPTPASSSSTSTTSTTSTTATTGVKSSYYSNSQVNSSFKIVNVNNVDADSASEDDFYSQDDSSKYSTGKRKSTEPVVTPITTPSKPKTVSLSMKKQKQ</sequence>
<dbReference type="SUPFAM" id="SSF47819">
    <property type="entry name" value="HRDC-like"/>
    <property type="match status" value="1"/>
</dbReference>
<evidence type="ECO:0000259" key="15">
    <source>
        <dbReference type="PROSITE" id="PS51192"/>
    </source>
</evidence>
<feature type="compositionally biased region" description="Low complexity" evidence="13">
    <location>
        <begin position="249"/>
        <end position="279"/>
    </location>
</feature>
<feature type="region of interest" description="Disordered" evidence="13">
    <location>
        <begin position="331"/>
        <end position="440"/>
    </location>
</feature>
<dbReference type="GO" id="GO:0009378">
    <property type="term" value="F:four-way junction helicase activity"/>
    <property type="evidence" value="ECO:0007669"/>
    <property type="project" value="TreeGrafter"/>
</dbReference>
<feature type="compositionally biased region" description="Low complexity" evidence="13">
    <location>
        <begin position="10"/>
        <end position="35"/>
    </location>
</feature>
<dbReference type="Pfam" id="PF00270">
    <property type="entry name" value="DEAD"/>
    <property type="match status" value="1"/>
</dbReference>
<dbReference type="Pfam" id="PF00570">
    <property type="entry name" value="HRDC"/>
    <property type="match status" value="1"/>
</dbReference>
<reference evidence="18" key="1">
    <citation type="journal article" date="2011" name="Genome Res.">
        <title>Phylogeny-wide analysis of social amoeba genomes highlights ancient origins for complex intercellular communication.</title>
        <authorList>
            <person name="Heidel A.J."/>
            <person name="Lawal H.M."/>
            <person name="Felder M."/>
            <person name="Schilde C."/>
            <person name="Helps N.R."/>
            <person name="Tunggal B."/>
            <person name="Rivero F."/>
            <person name="John U."/>
            <person name="Schleicher M."/>
            <person name="Eichinger L."/>
            <person name="Platzer M."/>
            <person name="Noegel A.A."/>
            <person name="Schaap P."/>
            <person name="Gloeckner G."/>
        </authorList>
    </citation>
    <scope>NUCLEOTIDE SEQUENCE [LARGE SCALE GENOMIC DNA]</scope>
    <source>
        <strain evidence="18">SH3</strain>
    </source>
</reference>
<feature type="compositionally biased region" description="Polar residues" evidence="13">
    <location>
        <begin position="1310"/>
        <end position="1329"/>
    </location>
</feature>
<dbReference type="SMART" id="SM00956">
    <property type="entry name" value="RQC"/>
    <property type="match status" value="1"/>
</dbReference>
<feature type="region of interest" description="Disordered" evidence="13">
    <location>
        <begin position="495"/>
        <end position="521"/>
    </location>
</feature>
<evidence type="ECO:0000256" key="8">
    <source>
        <dbReference type="ARBA" id="ARBA00023125"/>
    </source>
</evidence>
<keyword evidence="10" id="KW-0539">Nucleus</keyword>
<evidence type="ECO:0000313" key="18">
    <source>
        <dbReference type="Proteomes" id="UP000007797"/>
    </source>
</evidence>
<evidence type="ECO:0000256" key="3">
    <source>
        <dbReference type="ARBA" id="ARBA00005446"/>
    </source>
</evidence>
<dbReference type="STRING" id="1054147.F4QDB2"/>
<dbReference type="PROSITE" id="PS00690">
    <property type="entry name" value="DEAH_ATP_HELICASE"/>
    <property type="match status" value="1"/>
</dbReference>
<comment type="similarity">
    <text evidence="3">Belongs to the helicase family. RecQ subfamily.</text>
</comment>
<feature type="region of interest" description="Disordered" evidence="13">
    <location>
        <begin position="467"/>
        <end position="486"/>
    </location>
</feature>
<feature type="region of interest" description="Disordered" evidence="13">
    <location>
        <begin position="1"/>
        <end position="39"/>
    </location>
</feature>
<dbReference type="InterPro" id="IPR011545">
    <property type="entry name" value="DEAD/DEAH_box_helicase_dom"/>
</dbReference>
<dbReference type="FunFam" id="3.40.50.300:FF:000296">
    <property type="entry name" value="ATP-dependent DNA helicase RecQ"/>
    <property type="match status" value="1"/>
</dbReference>
<dbReference type="GO" id="GO:0005524">
    <property type="term" value="F:ATP binding"/>
    <property type="evidence" value="ECO:0007669"/>
    <property type="project" value="UniProtKB-KW"/>
</dbReference>
<dbReference type="RefSeq" id="XP_004350444.1">
    <property type="nucleotide sequence ID" value="XM_004350394.1"/>
</dbReference>
<protein>
    <recommendedName>
        <fullName evidence="12">DNA 3'-5' helicase</fullName>
        <ecNumber evidence="12">5.6.2.4</ecNumber>
    </recommendedName>
</protein>
<feature type="compositionally biased region" description="Low complexity" evidence="13">
    <location>
        <begin position="1233"/>
        <end position="1254"/>
    </location>
</feature>
<dbReference type="Pfam" id="PF00271">
    <property type="entry name" value="Helicase_C"/>
    <property type="match status" value="1"/>
</dbReference>
<dbReference type="PANTHER" id="PTHR13710">
    <property type="entry name" value="DNA HELICASE RECQ FAMILY MEMBER"/>
    <property type="match status" value="1"/>
</dbReference>
<dbReference type="InterPro" id="IPR002121">
    <property type="entry name" value="HRDC_dom"/>
</dbReference>
<dbReference type="InterPro" id="IPR027417">
    <property type="entry name" value="P-loop_NTPase"/>
</dbReference>
<dbReference type="InterPro" id="IPR036388">
    <property type="entry name" value="WH-like_DNA-bd_sf"/>
</dbReference>
<evidence type="ECO:0000256" key="10">
    <source>
        <dbReference type="ARBA" id="ARBA00023242"/>
    </source>
</evidence>
<evidence type="ECO:0000259" key="16">
    <source>
        <dbReference type="PROSITE" id="PS51194"/>
    </source>
</evidence>
<dbReference type="GO" id="GO:0005737">
    <property type="term" value="C:cytoplasm"/>
    <property type="evidence" value="ECO:0007669"/>
    <property type="project" value="TreeGrafter"/>
</dbReference>
<evidence type="ECO:0000256" key="6">
    <source>
        <dbReference type="ARBA" id="ARBA00022806"/>
    </source>
</evidence>
<dbReference type="InterPro" id="IPR032284">
    <property type="entry name" value="RecQ_Zn-bd"/>
</dbReference>
<dbReference type="GO" id="GO:0003677">
    <property type="term" value="F:DNA binding"/>
    <property type="evidence" value="ECO:0007669"/>
    <property type="project" value="UniProtKB-KW"/>
</dbReference>
<feature type="compositionally biased region" description="Basic and acidic residues" evidence="13">
    <location>
        <begin position="200"/>
        <end position="209"/>
    </location>
</feature>
<dbReference type="SUPFAM" id="SSF46785">
    <property type="entry name" value="Winged helix' DNA-binding domain"/>
    <property type="match status" value="1"/>
</dbReference>
<evidence type="ECO:0000256" key="9">
    <source>
        <dbReference type="ARBA" id="ARBA00023235"/>
    </source>
</evidence>
<comment type="catalytic activity">
    <reaction evidence="11">
        <text>Couples ATP hydrolysis with the unwinding of duplex DNA by translocating in the 3'-5' direction.</text>
        <dbReference type="EC" id="5.6.2.4"/>
    </reaction>
</comment>
<dbReference type="GeneID" id="14865255"/>
<dbReference type="InterPro" id="IPR010997">
    <property type="entry name" value="HRDC-like_sf"/>
</dbReference>
<dbReference type="PROSITE" id="PS50967">
    <property type="entry name" value="HRDC"/>
    <property type="match status" value="1"/>
</dbReference>
<feature type="compositionally biased region" description="Low complexity" evidence="13">
    <location>
        <begin position="476"/>
        <end position="486"/>
    </location>
</feature>
<feature type="domain" description="Helicase ATP-binding" evidence="15">
    <location>
        <begin position="633"/>
        <end position="808"/>
    </location>
</feature>
<evidence type="ECO:0000256" key="1">
    <source>
        <dbReference type="ARBA" id="ARBA00001947"/>
    </source>
</evidence>
<keyword evidence="8" id="KW-0238">DNA-binding</keyword>
<dbReference type="SUPFAM" id="SSF52540">
    <property type="entry name" value="P-loop containing nucleoside triphosphate hydrolases"/>
    <property type="match status" value="1"/>
</dbReference>
<dbReference type="InterPro" id="IPR018982">
    <property type="entry name" value="RQC_domain"/>
</dbReference>
<dbReference type="Gene3D" id="1.10.10.10">
    <property type="entry name" value="Winged helix-like DNA-binding domain superfamily/Winged helix DNA-binding domain"/>
    <property type="match status" value="1"/>
</dbReference>
<keyword evidence="5" id="KW-0378">Hydrolase</keyword>
<evidence type="ECO:0000313" key="17">
    <source>
        <dbReference type="EMBL" id="EGG13740.1"/>
    </source>
</evidence>
<keyword evidence="9" id="KW-0413">Isomerase</keyword>